<dbReference type="Pfam" id="PF05168">
    <property type="entry name" value="HEPN"/>
    <property type="match status" value="1"/>
</dbReference>
<dbReference type="PROSITE" id="PS50910">
    <property type="entry name" value="HEPN"/>
    <property type="match status" value="1"/>
</dbReference>
<gene>
    <name evidence="2" type="ORF">HUG15_13475</name>
</gene>
<evidence type="ECO:0000313" key="2">
    <source>
        <dbReference type="EMBL" id="QQK76475.1"/>
    </source>
</evidence>
<dbReference type="RefSeq" id="WP_200123605.1">
    <property type="nucleotide sequence ID" value="NZ_CP054705.1"/>
</dbReference>
<keyword evidence="3" id="KW-1185">Reference proteome</keyword>
<dbReference type="SMART" id="SM00748">
    <property type="entry name" value="HEPN"/>
    <property type="match status" value="1"/>
</dbReference>
<sequence length="115" mass="13431">MDKQVSYWIDESLETIDAAKVLLDKNKYLEAAYFCHLSCEKMLKAAVVQHTSQVPPKIHALNRLAKHASVDQTMNKSQQHFLDHLDVFQLEARYPQDRHKLYQTTPPSEFVRIHI</sequence>
<protein>
    <submittedName>
        <fullName evidence="2">HEPN domain-containing protein</fullName>
    </submittedName>
</protein>
<name>A0A7T7CC32_9BACI</name>
<dbReference type="Proteomes" id="UP000595823">
    <property type="component" value="Chromosome"/>
</dbReference>
<evidence type="ECO:0000313" key="3">
    <source>
        <dbReference type="Proteomes" id="UP000595823"/>
    </source>
</evidence>
<dbReference type="SUPFAM" id="SSF81593">
    <property type="entry name" value="Nucleotidyltransferase substrate binding subunit/domain"/>
    <property type="match status" value="1"/>
</dbReference>
<proteinExistence type="predicted"/>
<accession>A0A7T7CC32</accession>
<dbReference type="KEGG" id="scia:HUG15_13475"/>
<organism evidence="2 3">
    <name type="scientific">Salicibibacter cibarius</name>
    <dbReference type="NCBI Taxonomy" id="2743000"/>
    <lineage>
        <taxon>Bacteria</taxon>
        <taxon>Bacillati</taxon>
        <taxon>Bacillota</taxon>
        <taxon>Bacilli</taxon>
        <taxon>Bacillales</taxon>
        <taxon>Bacillaceae</taxon>
        <taxon>Salicibibacter</taxon>
    </lineage>
</organism>
<feature type="domain" description="HEPN" evidence="1">
    <location>
        <begin position="9"/>
        <end position="115"/>
    </location>
</feature>
<dbReference type="Gene3D" id="1.20.120.330">
    <property type="entry name" value="Nucleotidyltransferases domain 2"/>
    <property type="match status" value="1"/>
</dbReference>
<dbReference type="AlphaFoldDB" id="A0A7T7CC32"/>
<evidence type="ECO:0000259" key="1">
    <source>
        <dbReference type="PROSITE" id="PS50910"/>
    </source>
</evidence>
<dbReference type="InterPro" id="IPR007842">
    <property type="entry name" value="HEPN_dom"/>
</dbReference>
<reference evidence="2 3" key="1">
    <citation type="submission" date="2020-06" db="EMBL/GenBank/DDBJ databases">
        <title>Genomic analysis of Salicibibacter sp. NKC5-3.</title>
        <authorList>
            <person name="Oh Y.J."/>
        </authorList>
    </citation>
    <scope>NUCLEOTIDE SEQUENCE [LARGE SCALE GENOMIC DNA]</scope>
    <source>
        <strain evidence="2 3">NKC5-3</strain>
    </source>
</reference>
<dbReference type="EMBL" id="CP054705">
    <property type="protein sequence ID" value="QQK76475.1"/>
    <property type="molecule type" value="Genomic_DNA"/>
</dbReference>